<dbReference type="GO" id="GO:0016746">
    <property type="term" value="F:acyltransferase activity"/>
    <property type="evidence" value="ECO:0007669"/>
    <property type="project" value="UniProtKB-KW"/>
</dbReference>
<reference evidence="2 3" key="1">
    <citation type="submission" date="2024-11" db="EMBL/GenBank/DDBJ databases">
        <authorList>
            <person name="Heng Y.C."/>
            <person name="Lim A.C.H."/>
            <person name="Lee J.K.Y."/>
            <person name="Kittelmann S."/>
        </authorList>
    </citation>
    <scope>NUCLEOTIDE SEQUENCE [LARGE SCALE GENOMIC DNA]</scope>
    <source>
        <strain evidence="2 3">WILCCON 0114</strain>
    </source>
</reference>
<dbReference type="PANTHER" id="PTHR43415:SF3">
    <property type="entry name" value="GNAT-FAMILY ACETYLTRANSFERASE"/>
    <property type="match status" value="1"/>
</dbReference>
<dbReference type="SUPFAM" id="SSF55729">
    <property type="entry name" value="Acyl-CoA N-acyltransferases (Nat)"/>
    <property type="match status" value="1"/>
</dbReference>
<accession>A0ABW8TAJ5</accession>
<keyword evidence="2" id="KW-0012">Acyltransferase</keyword>
<dbReference type="CDD" id="cd04301">
    <property type="entry name" value="NAT_SF"/>
    <property type="match status" value="1"/>
</dbReference>
<sequence>MERLKLKNGYEVKRIYITETNKVKDLCLKCSDYYILSGGELPEEDDAKEIFTELPPNKGSKDKFVLGIFNNINELIGIIDIVRNFPIESTWIIGLMLIEPKERGNGLGSEIHKELVNWLGNLGARVLRIGVIEENHKGIEFWTSLGYKKVNEIEMQFNLKKHIVCSMELNINENKVQNWRE</sequence>
<evidence type="ECO:0000313" key="3">
    <source>
        <dbReference type="Proteomes" id="UP001623592"/>
    </source>
</evidence>
<dbReference type="RefSeq" id="WP_406786214.1">
    <property type="nucleotide sequence ID" value="NZ_JBJIAA010000002.1"/>
</dbReference>
<comment type="caution">
    <text evidence="2">The sequence shown here is derived from an EMBL/GenBank/DDBJ whole genome shotgun (WGS) entry which is preliminary data.</text>
</comment>
<organism evidence="2 3">
    <name type="scientific">Clostridium neuense</name>
    <dbReference type="NCBI Taxonomy" id="1728934"/>
    <lineage>
        <taxon>Bacteria</taxon>
        <taxon>Bacillati</taxon>
        <taxon>Bacillota</taxon>
        <taxon>Clostridia</taxon>
        <taxon>Eubacteriales</taxon>
        <taxon>Clostridiaceae</taxon>
        <taxon>Clostridium</taxon>
    </lineage>
</organism>
<evidence type="ECO:0000313" key="2">
    <source>
        <dbReference type="EMBL" id="MFL0249549.1"/>
    </source>
</evidence>
<dbReference type="InterPro" id="IPR016181">
    <property type="entry name" value="Acyl_CoA_acyltransferase"/>
</dbReference>
<gene>
    <name evidence="2" type="ORF">ACJDT4_03870</name>
</gene>
<dbReference type="Pfam" id="PF00583">
    <property type="entry name" value="Acetyltransf_1"/>
    <property type="match status" value="1"/>
</dbReference>
<keyword evidence="3" id="KW-1185">Reference proteome</keyword>
<dbReference type="EMBL" id="JBJIAA010000002">
    <property type="protein sequence ID" value="MFL0249549.1"/>
    <property type="molecule type" value="Genomic_DNA"/>
</dbReference>
<dbReference type="PANTHER" id="PTHR43415">
    <property type="entry name" value="SPERMIDINE N(1)-ACETYLTRANSFERASE"/>
    <property type="match status" value="1"/>
</dbReference>
<dbReference type="PROSITE" id="PS51186">
    <property type="entry name" value="GNAT"/>
    <property type="match status" value="1"/>
</dbReference>
<keyword evidence="2" id="KW-0808">Transferase</keyword>
<name>A0ABW8TAJ5_9CLOT</name>
<feature type="domain" description="N-acetyltransferase" evidence="1">
    <location>
        <begin position="10"/>
        <end position="172"/>
    </location>
</feature>
<protein>
    <submittedName>
        <fullName evidence="2">GNAT family N-acetyltransferase</fullName>
        <ecNumber evidence="2">2.3.-.-</ecNumber>
    </submittedName>
</protein>
<evidence type="ECO:0000259" key="1">
    <source>
        <dbReference type="PROSITE" id="PS51186"/>
    </source>
</evidence>
<dbReference type="EC" id="2.3.-.-" evidence="2"/>
<proteinExistence type="predicted"/>
<dbReference type="Gene3D" id="3.40.630.30">
    <property type="match status" value="1"/>
</dbReference>
<dbReference type="InterPro" id="IPR000182">
    <property type="entry name" value="GNAT_dom"/>
</dbReference>
<dbReference type="Proteomes" id="UP001623592">
    <property type="component" value="Unassembled WGS sequence"/>
</dbReference>